<dbReference type="EnsemblMetazoa" id="ASIC002490-RA">
    <property type="protein sequence ID" value="ASIC002490-PA"/>
    <property type="gene ID" value="ASIC002490"/>
</dbReference>
<evidence type="ECO:0000313" key="3">
    <source>
        <dbReference type="EnsemblMetazoa" id="ASIC002490-PA"/>
    </source>
</evidence>
<reference evidence="2 4" key="1">
    <citation type="journal article" date="2014" name="BMC Genomics">
        <title>Genome sequence of Anopheles sinensis provides insight into genetics basis of mosquito competence for malaria parasites.</title>
        <authorList>
            <person name="Zhou D."/>
            <person name="Zhang D."/>
            <person name="Ding G."/>
            <person name="Shi L."/>
            <person name="Hou Q."/>
            <person name="Ye Y."/>
            <person name="Xu Y."/>
            <person name="Zhou H."/>
            <person name="Xiong C."/>
            <person name="Li S."/>
            <person name="Yu J."/>
            <person name="Hong S."/>
            <person name="Yu X."/>
            <person name="Zou P."/>
            <person name="Chen C."/>
            <person name="Chang X."/>
            <person name="Wang W."/>
            <person name="Lv Y."/>
            <person name="Sun Y."/>
            <person name="Ma L."/>
            <person name="Shen B."/>
            <person name="Zhu C."/>
        </authorList>
    </citation>
    <scope>NUCLEOTIDE SEQUENCE [LARGE SCALE GENOMIC DNA]</scope>
</reference>
<accession>A0A084VCE1</accession>
<sequence>MPLAAGNCSTNVDFGGKPKLGLHLQPKQKQQQLNHRHNIVYIRPRSALCLPCSADRSESQQLHHQKTATIGPERQTT</sequence>
<dbReference type="EMBL" id="KE524597">
    <property type="protein sequence ID" value="KFB35635.1"/>
    <property type="molecule type" value="Genomic_DNA"/>
</dbReference>
<dbReference type="VEuPathDB" id="VectorBase:ASIC002490"/>
<keyword evidence="4" id="KW-1185">Reference proteome</keyword>
<organism evidence="2">
    <name type="scientific">Anopheles sinensis</name>
    <name type="common">Mosquito</name>
    <dbReference type="NCBI Taxonomy" id="74873"/>
    <lineage>
        <taxon>Eukaryota</taxon>
        <taxon>Metazoa</taxon>
        <taxon>Ecdysozoa</taxon>
        <taxon>Arthropoda</taxon>
        <taxon>Hexapoda</taxon>
        <taxon>Insecta</taxon>
        <taxon>Pterygota</taxon>
        <taxon>Neoptera</taxon>
        <taxon>Endopterygota</taxon>
        <taxon>Diptera</taxon>
        <taxon>Nematocera</taxon>
        <taxon>Culicoidea</taxon>
        <taxon>Culicidae</taxon>
        <taxon>Anophelinae</taxon>
        <taxon>Anopheles</taxon>
    </lineage>
</organism>
<proteinExistence type="predicted"/>
<reference evidence="3" key="2">
    <citation type="submission" date="2020-05" db="UniProtKB">
        <authorList>
            <consortium name="EnsemblMetazoa"/>
        </authorList>
    </citation>
    <scope>IDENTIFICATION</scope>
</reference>
<feature type="region of interest" description="Disordered" evidence="1">
    <location>
        <begin position="54"/>
        <end position="77"/>
    </location>
</feature>
<protein>
    <submittedName>
        <fullName evidence="2 3">Phospholipase A2, group X-like protein</fullName>
    </submittedName>
</protein>
<evidence type="ECO:0000313" key="4">
    <source>
        <dbReference type="Proteomes" id="UP000030765"/>
    </source>
</evidence>
<dbReference type="Proteomes" id="UP000030765">
    <property type="component" value="Unassembled WGS sequence"/>
</dbReference>
<name>A0A084VCE1_ANOSI</name>
<evidence type="ECO:0000313" key="2">
    <source>
        <dbReference type="EMBL" id="KFB35635.1"/>
    </source>
</evidence>
<gene>
    <name evidence="2" type="ORF">ZHAS_00002490</name>
</gene>
<dbReference type="EMBL" id="ATLV01010669">
    <property type="status" value="NOT_ANNOTATED_CDS"/>
    <property type="molecule type" value="Genomic_DNA"/>
</dbReference>
<evidence type="ECO:0000256" key="1">
    <source>
        <dbReference type="SAM" id="MobiDB-lite"/>
    </source>
</evidence>
<dbReference type="AlphaFoldDB" id="A0A084VCE1"/>